<dbReference type="NCBIfam" id="TIGR03060">
    <property type="entry name" value="PS_II_psb29"/>
    <property type="match status" value="1"/>
</dbReference>
<dbReference type="PANTHER" id="PTHR34793:SF1">
    <property type="entry name" value="PROTEIN THYLAKOID FORMATION 1, CHLOROPLASTIC"/>
    <property type="match status" value="1"/>
</dbReference>
<evidence type="ECO:0000256" key="1">
    <source>
        <dbReference type="ARBA" id="ARBA00023054"/>
    </source>
</evidence>
<gene>
    <name evidence="3" type="ORF">TRITD_2Av1G077180</name>
</gene>
<keyword evidence="1" id="KW-0175">Coiled coil</keyword>
<organism evidence="3 4">
    <name type="scientific">Triticum turgidum subsp. durum</name>
    <name type="common">Durum wheat</name>
    <name type="synonym">Triticum durum</name>
    <dbReference type="NCBI Taxonomy" id="4567"/>
    <lineage>
        <taxon>Eukaryota</taxon>
        <taxon>Viridiplantae</taxon>
        <taxon>Streptophyta</taxon>
        <taxon>Embryophyta</taxon>
        <taxon>Tracheophyta</taxon>
        <taxon>Spermatophyta</taxon>
        <taxon>Magnoliopsida</taxon>
        <taxon>Liliopsida</taxon>
        <taxon>Poales</taxon>
        <taxon>Poaceae</taxon>
        <taxon>BOP clade</taxon>
        <taxon>Pooideae</taxon>
        <taxon>Triticodae</taxon>
        <taxon>Triticeae</taxon>
        <taxon>Triticinae</taxon>
        <taxon>Triticum</taxon>
    </lineage>
</organism>
<dbReference type="PANTHER" id="PTHR34793">
    <property type="entry name" value="PROTEIN THYLAKOID FORMATION 1, CHLOROPLASTIC"/>
    <property type="match status" value="1"/>
</dbReference>
<dbReference type="GO" id="GO:0009534">
    <property type="term" value="C:chloroplast thylakoid"/>
    <property type="evidence" value="ECO:0007669"/>
    <property type="project" value="TreeGrafter"/>
</dbReference>
<dbReference type="GO" id="GO:0045038">
    <property type="term" value="P:protein import into chloroplast thylakoid membrane"/>
    <property type="evidence" value="ECO:0007669"/>
    <property type="project" value="TreeGrafter"/>
</dbReference>
<feature type="region of interest" description="Disordered" evidence="2">
    <location>
        <begin position="306"/>
        <end position="333"/>
    </location>
</feature>
<evidence type="ECO:0000256" key="2">
    <source>
        <dbReference type="SAM" id="MobiDB-lite"/>
    </source>
</evidence>
<evidence type="ECO:0000313" key="3">
    <source>
        <dbReference type="EMBL" id="VAH29060.1"/>
    </source>
</evidence>
<dbReference type="Proteomes" id="UP000324705">
    <property type="component" value="Chromosome 2A"/>
</dbReference>
<dbReference type="EMBL" id="LT934113">
    <property type="protein sequence ID" value="VAH29060.1"/>
    <property type="molecule type" value="Genomic_DNA"/>
</dbReference>
<dbReference type="Pfam" id="PF11264">
    <property type="entry name" value="ThylakoidFormat"/>
    <property type="match status" value="1"/>
</dbReference>
<accession>A0A9R1NQ20</accession>
<evidence type="ECO:0000313" key="4">
    <source>
        <dbReference type="Proteomes" id="UP000324705"/>
    </source>
</evidence>
<feature type="compositionally biased region" description="Basic and acidic residues" evidence="2">
    <location>
        <begin position="306"/>
        <end position="316"/>
    </location>
</feature>
<dbReference type="GO" id="GO:0045037">
    <property type="term" value="P:protein import into chloroplast stroma"/>
    <property type="evidence" value="ECO:0007669"/>
    <property type="project" value="TreeGrafter"/>
</dbReference>
<keyword evidence="4" id="KW-1185">Reference proteome</keyword>
<dbReference type="InterPro" id="IPR017499">
    <property type="entry name" value="Thf1"/>
</dbReference>
<name>A0A9R1NQ20_TRITD</name>
<reference evidence="3 4" key="1">
    <citation type="submission" date="2017-09" db="EMBL/GenBank/DDBJ databases">
        <authorList>
            <consortium name="International Durum Wheat Genome Sequencing Consortium (IDWGSC)"/>
            <person name="Milanesi L."/>
        </authorList>
    </citation>
    <scope>NUCLEOTIDE SEQUENCE [LARGE SCALE GENOMIC DNA]</scope>
    <source>
        <strain evidence="4">cv. Svevo</strain>
    </source>
</reference>
<sequence>MAAISSLPFAALRRAADWRPSTATAAVSVSGGVMLNARARRGSRSVVRCVATAGDAAVPHPSASSSRCGAARARQRRCVAAATDGHRTWYELIHGAAELQANIPPTVADTKMNFLKSYKRPIPSIYSTVLQELLVQQHLMRYKSTYQYDPVFALGFVTVYDQLMEGYPSTEDRDAIFKSYVTALNEDPEQYRADAQRMEEWARSQNGNLLVEFSSRDGEIESILKDISERAQGKGNFSYSRFFAVGLFRLLELSNATEPTVLDKLCAALNINKKSVDRDLDVYRNLLSKLVQAKELLKEYIEREKKKREERLETPKPNEAVAKFDGSAYPLKH</sequence>
<dbReference type="GO" id="GO:0010027">
    <property type="term" value="P:thylakoid membrane organization"/>
    <property type="evidence" value="ECO:0007669"/>
    <property type="project" value="TreeGrafter"/>
</dbReference>
<dbReference type="GO" id="GO:0010207">
    <property type="term" value="P:photosystem II assembly"/>
    <property type="evidence" value="ECO:0007669"/>
    <property type="project" value="InterPro"/>
</dbReference>
<proteinExistence type="inferred from homology"/>
<dbReference type="AlphaFoldDB" id="A0A9R1NQ20"/>
<dbReference type="Gramene" id="TRITD2Av1G077180.4">
    <property type="protein sequence ID" value="TRITD2Av1G077180.4"/>
    <property type="gene ID" value="TRITD2Av1G077180"/>
</dbReference>
<protein>
    <submittedName>
        <fullName evidence="3">Uncharacterized protein</fullName>
    </submittedName>
</protein>
<dbReference type="HAMAP" id="MF_01843">
    <property type="entry name" value="Thf1"/>
    <property type="match status" value="1"/>
</dbReference>